<keyword evidence="4" id="KW-1185">Reference proteome</keyword>
<keyword evidence="2" id="KW-1133">Transmembrane helix</keyword>
<gene>
    <name evidence="3" type="ORF">GCM10010449_16190</name>
</gene>
<evidence type="ECO:0000256" key="2">
    <source>
        <dbReference type="SAM" id="Phobius"/>
    </source>
</evidence>
<evidence type="ECO:0000313" key="4">
    <source>
        <dbReference type="Proteomes" id="UP001501637"/>
    </source>
</evidence>
<sequence>MDDVRKKLRDAAAEHRPDRERMLARVERGMERDAVDPGASSRGRLLPRPAPWLRIVGATAAVAGVFALGGYAVASVVQGEEPPPSTVGTPPAPDSSSEPSPSASAPDDENAGPSSPAEPTHPSSDKATKGTPDRDKGQDVNRPPKKSDPPRSAQRVAPDAKSVEDGYLWSDGSIDPQSNDFWAQSTLTFKTGKPLTALTVELRVAQTGGVTDAGNWRSLPVDDFTVSVREQGGELVYRWTLKAGRTVPAGEHVFAGQYNHAEGGRDAGEDTYAAEATASGQKAAVRGDFARTS</sequence>
<evidence type="ECO:0000256" key="1">
    <source>
        <dbReference type="SAM" id="MobiDB-lite"/>
    </source>
</evidence>
<feature type="compositionally biased region" description="Basic and acidic residues" evidence="1">
    <location>
        <begin position="9"/>
        <end position="35"/>
    </location>
</feature>
<dbReference type="RefSeq" id="WP_344519826.1">
    <property type="nucleotide sequence ID" value="NZ_BAAAUG010000024.1"/>
</dbReference>
<dbReference type="Proteomes" id="UP001501637">
    <property type="component" value="Unassembled WGS sequence"/>
</dbReference>
<keyword evidence="2" id="KW-0812">Transmembrane</keyword>
<keyword evidence="2" id="KW-0472">Membrane</keyword>
<organism evidence="3 4">
    <name type="scientific">Streptomyces rectiviolaceus</name>
    <dbReference type="NCBI Taxonomy" id="332591"/>
    <lineage>
        <taxon>Bacteria</taxon>
        <taxon>Bacillati</taxon>
        <taxon>Actinomycetota</taxon>
        <taxon>Actinomycetes</taxon>
        <taxon>Kitasatosporales</taxon>
        <taxon>Streptomycetaceae</taxon>
        <taxon>Streptomyces</taxon>
    </lineage>
</organism>
<feature type="compositionally biased region" description="Pro residues" evidence="1">
    <location>
        <begin position="81"/>
        <end position="93"/>
    </location>
</feature>
<reference evidence="4" key="1">
    <citation type="journal article" date="2019" name="Int. J. Syst. Evol. Microbiol.">
        <title>The Global Catalogue of Microorganisms (GCM) 10K type strain sequencing project: providing services to taxonomists for standard genome sequencing and annotation.</title>
        <authorList>
            <consortium name="The Broad Institute Genomics Platform"/>
            <consortium name="The Broad Institute Genome Sequencing Center for Infectious Disease"/>
            <person name="Wu L."/>
            <person name="Ma J."/>
        </authorList>
    </citation>
    <scope>NUCLEOTIDE SEQUENCE [LARGE SCALE GENOMIC DNA]</scope>
    <source>
        <strain evidence="4">JCM 9092</strain>
    </source>
</reference>
<feature type="region of interest" description="Disordered" evidence="1">
    <location>
        <begin position="78"/>
        <end position="177"/>
    </location>
</feature>
<feature type="transmembrane region" description="Helical" evidence="2">
    <location>
        <begin position="52"/>
        <end position="74"/>
    </location>
</feature>
<feature type="compositionally biased region" description="Low complexity" evidence="1">
    <location>
        <begin position="94"/>
        <end position="105"/>
    </location>
</feature>
<protein>
    <submittedName>
        <fullName evidence="3">Uncharacterized protein</fullName>
    </submittedName>
</protein>
<name>A0ABP6MA09_9ACTN</name>
<feature type="region of interest" description="Disordered" evidence="1">
    <location>
        <begin position="1"/>
        <end position="49"/>
    </location>
</feature>
<proteinExistence type="predicted"/>
<dbReference type="EMBL" id="BAAAUG010000024">
    <property type="protein sequence ID" value="GAA3093314.1"/>
    <property type="molecule type" value="Genomic_DNA"/>
</dbReference>
<evidence type="ECO:0000313" key="3">
    <source>
        <dbReference type="EMBL" id="GAA3093314.1"/>
    </source>
</evidence>
<comment type="caution">
    <text evidence="3">The sequence shown here is derived from an EMBL/GenBank/DDBJ whole genome shotgun (WGS) entry which is preliminary data.</text>
</comment>
<feature type="compositionally biased region" description="Basic and acidic residues" evidence="1">
    <location>
        <begin position="123"/>
        <end position="139"/>
    </location>
</feature>
<accession>A0ABP6MA09</accession>